<evidence type="ECO:0000256" key="5">
    <source>
        <dbReference type="SAM" id="Phobius"/>
    </source>
</evidence>
<feature type="transmembrane region" description="Helical" evidence="5">
    <location>
        <begin position="403"/>
        <end position="426"/>
    </location>
</feature>
<keyword evidence="2 5" id="KW-0812">Transmembrane</keyword>
<evidence type="ECO:0000256" key="1">
    <source>
        <dbReference type="ARBA" id="ARBA00004651"/>
    </source>
</evidence>
<name>A0A852W1Y2_PSEA5</name>
<feature type="transmembrane region" description="Helical" evidence="5">
    <location>
        <begin position="309"/>
        <end position="335"/>
    </location>
</feature>
<dbReference type="GO" id="GO:0046943">
    <property type="term" value="F:carboxylic acid transmembrane transporter activity"/>
    <property type="evidence" value="ECO:0007669"/>
    <property type="project" value="TreeGrafter"/>
</dbReference>
<dbReference type="RefSeq" id="WP_179760814.1">
    <property type="nucleotide sequence ID" value="NZ_BAAAJZ010000015.1"/>
</dbReference>
<feature type="transmembrane region" description="Helical" evidence="5">
    <location>
        <begin position="106"/>
        <end position="132"/>
    </location>
</feature>
<dbReference type="AlphaFoldDB" id="A0A852W1Y2"/>
<feature type="transmembrane region" description="Helical" evidence="5">
    <location>
        <begin position="169"/>
        <end position="188"/>
    </location>
</feature>
<keyword evidence="8" id="KW-1185">Reference proteome</keyword>
<keyword evidence="3 5" id="KW-1133">Transmembrane helix</keyword>
<protein>
    <submittedName>
        <fullName evidence="7">MFS family permease</fullName>
    </submittedName>
</protein>
<feature type="transmembrane region" description="Helical" evidence="5">
    <location>
        <begin position="138"/>
        <end position="157"/>
    </location>
</feature>
<dbReference type="InterPro" id="IPR005828">
    <property type="entry name" value="MFS_sugar_transport-like"/>
</dbReference>
<dbReference type="Proteomes" id="UP000549695">
    <property type="component" value="Unassembled WGS sequence"/>
</dbReference>
<dbReference type="Gene3D" id="1.20.1250.20">
    <property type="entry name" value="MFS general substrate transporter like domains"/>
    <property type="match status" value="1"/>
</dbReference>
<organism evidence="7 8">
    <name type="scientific">Pseudonocardia alni</name>
    <name type="common">Amycolata alni</name>
    <dbReference type="NCBI Taxonomy" id="33907"/>
    <lineage>
        <taxon>Bacteria</taxon>
        <taxon>Bacillati</taxon>
        <taxon>Actinomycetota</taxon>
        <taxon>Actinomycetes</taxon>
        <taxon>Pseudonocardiales</taxon>
        <taxon>Pseudonocardiaceae</taxon>
        <taxon>Pseudonocardia</taxon>
    </lineage>
</organism>
<feature type="transmembrane region" description="Helical" evidence="5">
    <location>
        <begin position="342"/>
        <end position="361"/>
    </location>
</feature>
<dbReference type="GeneID" id="98051561"/>
<feature type="transmembrane region" description="Helical" evidence="5">
    <location>
        <begin position="194"/>
        <end position="217"/>
    </location>
</feature>
<accession>A0A852W1Y2</accession>
<comment type="caution">
    <text evidence="7">The sequence shown here is derived from an EMBL/GenBank/DDBJ whole genome shotgun (WGS) entry which is preliminary data.</text>
</comment>
<sequence>MTGNRTDAPAPPPTVRIATEADVDLIIDTADVRASRMRWVWLLGLGGMFFEAYSSAALGAGLAPLIDELGLGAGHVAVLTSTSMFVALLVCPFAGTWASRYGRLPLILWAKLFAVVSAVVGALAPTFAVLMVSRLLAGLSWALDCAVVLAYIGEFLARRHRGRLNRWQGIWYIATVASLLFAVGLHTAGVGVGIWRWLLAGAGVIALLLAVLQIRYLPESPRWLASRGRWADAAAVLSDVWRVRVEVAPDATVPERTDARIGDLPALFAGRLRSRSILAMVAHTAQGLQYYAIGWYLPVIALVIFGDDFAAATLGAVVFNLFGVVGGMASGWLATRFRIRRCLQVGFVGVCASLLLLGGFLTRLPLWAAFALPAAFLLFHAGGAASGGSSLATYAYPSRLRTLGTGVTMALASGAAAVGLFCYPLLQETVGAGGAILVTALVPAAGALVATVIRWDPERDPAPTAPAAGGRR</sequence>
<dbReference type="PANTHER" id="PTHR23508:SF10">
    <property type="entry name" value="CARBOXYLIC ACID TRANSPORTER PROTEIN HOMOLOG"/>
    <property type="match status" value="1"/>
</dbReference>
<feature type="transmembrane region" description="Helical" evidence="5">
    <location>
        <begin position="39"/>
        <end position="66"/>
    </location>
</feature>
<feature type="transmembrane region" description="Helical" evidence="5">
    <location>
        <begin position="72"/>
        <end position="94"/>
    </location>
</feature>
<gene>
    <name evidence="7" type="ORF">HDA37_001776</name>
</gene>
<evidence type="ECO:0000313" key="7">
    <source>
        <dbReference type="EMBL" id="NYG01491.1"/>
    </source>
</evidence>
<reference evidence="7 8" key="1">
    <citation type="submission" date="2020-07" db="EMBL/GenBank/DDBJ databases">
        <title>Sequencing the genomes of 1000 actinobacteria strains.</title>
        <authorList>
            <person name="Klenk H.-P."/>
        </authorList>
    </citation>
    <scope>NUCLEOTIDE SEQUENCE [LARGE SCALE GENOMIC DNA]</scope>
    <source>
        <strain evidence="7 8">DSM 44749</strain>
    </source>
</reference>
<evidence type="ECO:0000256" key="4">
    <source>
        <dbReference type="ARBA" id="ARBA00023136"/>
    </source>
</evidence>
<feature type="domain" description="Major facilitator superfamily (MFS) profile" evidence="6">
    <location>
        <begin position="40"/>
        <end position="458"/>
    </location>
</feature>
<dbReference type="InterPro" id="IPR020846">
    <property type="entry name" value="MFS_dom"/>
</dbReference>
<dbReference type="Pfam" id="PF00083">
    <property type="entry name" value="Sugar_tr"/>
    <property type="match status" value="1"/>
</dbReference>
<dbReference type="SUPFAM" id="SSF103473">
    <property type="entry name" value="MFS general substrate transporter"/>
    <property type="match status" value="1"/>
</dbReference>
<dbReference type="InterPro" id="IPR036259">
    <property type="entry name" value="MFS_trans_sf"/>
</dbReference>
<dbReference type="PANTHER" id="PTHR23508">
    <property type="entry name" value="CARBOXYLIC ACID TRANSPORTER PROTEIN HOMOLOG"/>
    <property type="match status" value="1"/>
</dbReference>
<comment type="subcellular location">
    <subcellularLocation>
        <location evidence="1">Cell membrane</location>
        <topology evidence="1">Multi-pass membrane protein</topology>
    </subcellularLocation>
</comment>
<feature type="transmembrane region" description="Helical" evidence="5">
    <location>
        <begin position="432"/>
        <end position="453"/>
    </location>
</feature>
<keyword evidence="4 5" id="KW-0472">Membrane</keyword>
<evidence type="ECO:0000256" key="2">
    <source>
        <dbReference type="ARBA" id="ARBA00022692"/>
    </source>
</evidence>
<dbReference type="GO" id="GO:0005886">
    <property type="term" value="C:plasma membrane"/>
    <property type="evidence" value="ECO:0007669"/>
    <property type="project" value="UniProtKB-SubCell"/>
</dbReference>
<evidence type="ECO:0000256" key="3">
    <source>
        <dbReference type="ARBA" id="ARBA00022989"/>
    </source>
</evidence>
<evidence type="ECO:0000259" key="6">
    <source>
        <dbReference type="PROSITE" id="PS50850"/>
    </source>
</evidence>
<proteinExistence type="predicted"/>
<dbReference type="PROSITE" id="PS50850">
    <property type="entry name" value="MFS"/>
    <property type="match status" value="1"/>
</dbReference>
<evidence type="ECO:0000313" key="8">
    <source>
        <dbReference type="Proteomes" id="UP000549695"/>
    </source>
</evidence>
<dbReference type="EMBL" id="JACCCZ010000001">
    <property type="protein sequence ID" value="NYG01491.1"/>
    <property type="molecule type" value="Genomic_DNA"/>
</dbReference>
<feature type="transmembrane region" description="Helical" evidence="5">
    <location>
        <begin position="367"/>
        <end position="396"/>
    </location>
</feature>